<protein>
    <submittedName>
        <fullName evidence="1">Uncharacterized protein</fullName>
    </submittedName>
</protein>
<evidence type="ECO:0000313" key="1">
    <source>
        <dbReference type="EMBL" id="KAL0015087.1"/>
    </source>
</evidence>
<dbReference type="AlphaFoldDB" id="A0AAW2DWZ6"/>
<proteinExistence type="predicted"/>
<organism evidence="1 2">
    <name type="scientific">Lithocarpus litseifolius</name>
    <dbReference type="NCBI Taxonomy" id="425828"/>
    <lineage>
        <taxon>Eukaryota</taxon>
        <taxon>Viridiplantae</taxon>
        <taxon>Streptophyta</taxon>
        <taxon>Embryophyta</taxon>
        <taxon>Tracheophyta</taxon>
        <taxon>Spermatophyta</taxon>
        <taxon>Magnoliopsida</taxon>
        <taxon>eudicotyledons</taxon>
        <taxon>Gunneridae</taxon>
        <taxon>Pentapetalae</taxon>
        <taxon>rosids</taxon>
        <taxon>fabids</taxon>
        <taxon>Fagales</taxon>
        <taxon>Fagaceae</taxon>
        <taxon>Lithocarpus</taxon>
    </lineage>
</organism>
<accession>A0AAW2DWZ6</accession>
<reference evidence="1 2" key="1">
    <citation type="submission" date="2024-01" db="EMBL/GenBank/DDBJ databases">
        <title>A telomere-to-telomere, gap-free genome of sweet tea (Lithocarpus litseifolius).</title>
        <authorList>
            <person name="Zhou J."/>
        </authorList>
    </citation>
    <scope>NUCLEOTIDE SEQUENCE [LARGE SCALE GENOMIC DNA]</scope>
    <source>
        <strain evidence="1">Zhou-2022a</strain>
        <tissue evidence="1">Leaf</tissue>
    </source>
</reference>
<sequence>MNSLPTRLNLSKRGMNICPKCPTCDQEVESIPQSLIYYESARHVWRMWMGCPINFGADLWDFTDVALKILHDGTTQDLEIFSVTAWSIWYSRNQNVFENTNHSPEQVWSIPKALWWDYKEPDALCNRSQHHETIRWEAPPLECTRLM</sequence>
<gene>
    <name evidence="1" type="ORF">SO802_002156</name>
</gene>
<dbReference type="EMBL" id="JAZDWU010000001">
    <property type="protein sequence ID" value="KAL0015087.1"/>
    <property type="molecule type" value="Genomic_DNA"/>
</dbReference>
<keyword evidence="2" id="KW-1185">Reference proteome</keyword>
<evidence type="ECO:0000313" key="2">
    <source>
        <dbReference type="Proteomes" id="UP001459277"/>
    </source>
</evidence>
<comment type="caution">
    <text evidence="1">The sequence shown here is derived from an EMBL/GenBank/DDBJ whole genome shotgun (WGS) entry which is preliminary data.</text>
</comment>
<name>A0AAW2DWZ6_9ROSI</name>
<dbReference type="Proteomes" id="UP001459277">
    <property type="component" value="Unassembled WGS sequence"/>
</dbReference>